<reference evidence="1" key="1">
    <citation type="journal article" date="2015" name="Nature">
        <title>Complex archaea that bridge the gap between prokaryotes and eukaryotes.</title>
        <authorList>
            <person name="Spang A."/>
            <person name="Saw J.H."/>
            <person name="Jorgensen S.L."/>
            <person name="Zaremba-Niedzwiedzka K."/>
            <person name="Martijn J."/>
            <person name="Lind A.E."/>
            <person name="van Eijk R."/>
            <person name="Schleper C."/>
            <person name="Guy L."/>
            <person name="Ettema T.J."/>
        </authorList>
    </citation>
    <scope>NUCLEOTIDE SEQUENCE</scope>
</reference>
<dbReference type="SUPFAM" id="SSF53067">
    <property type="entry name" value="Actin-like ATPase domain"/>
    <property type="match status" value="1"/>
</dbReference>
<organism evidence="1">
    <name type="scientific">marine sediment metagenome</name>
    <dbReference type="NCBI Taxonomy" id="412755"/>
    <lineage>
        <taxon>unclassified sequences</taxon>
        <taxon>metagenomes</taxon>
        <taxon>ecological metagenomes</taxon>
    </lineage>
</organism>
<evidence type="ECO:0000313" key="1">
    <source>
        <dbReference type="EMBL" id="KKL61419.1"/>
    </source>
</evidence>
<dbReference type="InterPro" id="IPR043129">
    <property type="entry name" value="ATPase_NBD"/>
</dbReference>
<dbReference type="GO" id="GO:0006040">
    <property type="term" value="P:amino sugar metabolic process"/>
    <property type="evidence" value="ECO:0007669"/>
    <property type="project" value="InterPro"/>
</dbReference>
<proteinExistence type="predicted"/>
<dbReference type="AlphaFoldDB" id="A0A0F9DIF2"/>
<dbReference type="PANTHER" id="PTHR30605">
    <property type="entry name" value="ANHYDRO-N-ACETYLMURAMIC ACID KINASE"/>
    <property type="match status" value="1"/>
</dbReference>
<dbReference type="Pfam" id="PF03702">
    <property type="entry name" value="AnmK"/>
    <property type="match status" value="1"/>
</dbReference>
<dbReference type="GO" id="GO:0016773">
    <property type="term" value="F:phosphotransferase activity, alcohol group as acceptor"/>
    <property type="evidence" value="ECO:0007669"/>
    <property type="project" value="InterPro"/>
</dbReference>
<dbReference type="InterPro" id="IPR005338">
    <property type="entry name" value="Anhydro_N_Ac-Mur_kinase"/>
</dbReference>
<evidence type="ECO:0008006" key="2">
    <source>
        <dbReference type="Google" id="ProtNLM"/>
    </source>
</evidence>
<protein>
    <recommendedName>
        <fullName evidence="2">Anhydro-N-acetylmuramic acid kinase</fullName>
    </recommendedName>
</protein>
<dbReference type="GO" id="GO:0009254">
    <property type="term" value="P:peptidoglycan turnover"/>
    <property type="evidence" value="ECO:0007669"/>
    <property type="project" value="InterPro"/>
</dbReference>
<comment type="caution">
    <text evidence="1">The sequence shown here is derived from an EMBL/GenBank/DDBJ whole genome shotgun (WGS) entry which is preliminary data.</text>
</comment>
<dbReference type="Gene3D" id="3.30.420.40">
    <property type="match status" value="2"/>
</dbReference>
<name>A0A0F9DIF2_9ZZZZ</name>
<gene>
    <name evidence="1" type="ORF">LCGC14_2195490</name>
</gene>
<sequence>MIILGIMSGTSLDGLDLAICSFEEKTGIWAYHILHTETVPYDENWIRKLDSAPYLSGLDLQLLDLEYGKFISEQANAAVVSSGIEIELIASHGHTVFHQPEGGYTLQIGNPQVIAAVTGVQTVGNFRQLDMLYGGQGAPLVPVGDDLLFGEYEYCLNLGGFANISYKHRAKRFARDICPANIVLNRYARDLDLPFDNEGKAGRSGNICQPLYDRLNTLPYFSMEGPGSLAREWLESEFLPLIGEFMLPVTDTLRTLSEHIAFQVSRQIKPHSKILVTGGGAYNIFLLERISHHSQSEISSSSVELIEFKEAMVFAFLGLLKIRGEINCYSSVTGAEKDSCCGVLYTP</sequence>
<dbReference type="PANTHER" id="PTHR30605:SF0">
    <property type="entry name" value="ANHYDRO-N-ACETYLMURAMIC ACID KINASE"/>
    <property type="match status" value="1"/>
</dbReference>
<dbReference type="GO" id="GO:0005524">
    <property type="term" value="F:ATP binding"/>
    <property type="evidence" value="ECO:0007669"/>
    <property type="project" value="InterPro"/>
</dbReference>
<dbReference type="EMBL" id="LAZR01028825">
    <property type="protein sequence ID" value="KKL61419.1"/>
    <property type="molecule type" value="Genomic_DNA"/>
</dbReference>
<accession>A0A0F9DIF2</accession>